<name>A0A4Z1T954_GIAMU</name>
<evidence type="ECO:0000313" key="11">
    <source>
        <dbReference type="Proteomes" id="UP000315496"/>
    </source>
</evidence>
<comment type="domain">
    <text evidence="6">The Q motif is unique to and characteristic of the DEAD box family of RNA helicases and controls ATP binding and hydrolysis.</text>
</comment>
<organism evidence="10 11">
    <name type="scientific">Giardia muris</name>
    <dbReference type="NCBI Taxonomy" id="5742"/>
    <lineage>
        <taxon>Eukaryota</taxon>
        <taxon>Metamonada</taxon>
        <taxon>Diplomonadida</taxon>
        <taxon>Hexamitidae</taxon>
        <taxon>Giardiinae</taxon>
        <taxon>Giardia</taxon>
    </lineage>
</organism>
<dbReference type="InterPro" id="IPR001650">
    <property type="entry name" value="Helicase_C-like"/>
</dbReference>
<dbReference type="VEuPathDB" id="GiardiaDB:GMRT_22684A"/>
<dbReference type="InterPro" id="IPR011545">
    <property type="entry name" value="DEAD/DEAH_box_helicase_dom"/>
</dbReference>
<dbReference type="EC" id="3.6.4.13" evidence="6"/>
<evidence type="ECO:0000256" key="5">
    <source>
        <dbReference type="ARBA" id="ARBA00022884"/>
    </source>
</evidence>
<keyword evidence="11" id="KW-1185">Reference proteome</keyword>
<evidence type="ECO:0000256" key="1">
    <source>
        <dbReference type="ARBA" id="ARBA00022741"/>
    </source>
</evidence>
<sequence length="685" mass="74997">MFSRPSKRPPLAPLIDEPHDLLSLLTGDGNMDESNDEVLPEPSISKGPEPTSDSLPMEPDRVQRRLSLAHAATTCGVGATLPPPKPLPPSNIPTPLIDFLTHQFLVASTLASWAELPHMDGLLLQSLIRDSFCTLTPVQTLVPQLIQAGYHVLCAAPTGSGKTLSFLVPLIIYVLEMQQRRPDSNACAALVLTPTRELALQIHGVLGSLQIPKIRAAILVGGVAVVSAQDANVVVAVPGRLIGHLTSSDTRASMLKACSLVVLDELDQLLDTGFSEQLCTLLRCCARDAQVVGMTATLSSEALSVIQKLKLLDSSRPAVCCFVENGLLQANPRIAQLFIEYRSSETGLVVEDVDYSISALNGLSSEVYSDKLHLLLVILSRMYCNTIGRQTLIFTGSQEAADTLAENVYSRASSVPEYRVILQRGIGVFHAGKRNDERMLIIDRFRAGKIGIGIVTSGSGRGLDFPDVYLVINYDFPSHAETYTHQIGRTARGAHAGTAITLADLANPRPLAGLVCFVAGMRQRLSPAGLRAANVYLAQQRLEQHRRFTPLVRMGNGYAFKEMSSKEGLHPSLRIHTPNFIYPRALRYRIPREYHAALAVAARLGLCPEEHRIVTLDITEAKEYLTQLLSSDLHRMLYERFNVQVHVTKRSGHTNLTLDLVGESEIEICRCIDYFNSIVRGNTDE</sequence>
<reference evidence="10 11" key="1">
    <citation type="submission" date="2019-05" db="EMBL/GenBank/DDBJ databases">
        <title>The compact genome of Giardia muris reveals important steps in the evolution of intestinal protozoan parasites.</title>
        <authorList>
            <person name="Xu F."/>
            <person name="Jimenez-Gonzalez A."/>
            <person name="Einarsson E."/>
            <person name="Astvaldsson A."/>
            <person name="Peirasmaki D."/>
            <person name="Eckmann L."/>
            <person name="Andersson J.O."/>
            <person name="Svard S.G."/>
            <person name="Jerlstrom-Hultqvist J."/>
        </authorList>
    </citation>
    <scope>NUCLEOTIDE SEQUENCE [LARGE SCALE GENOMIC DNA]</scope>
    <source>
        <strain evidence="10 11">Roberts-Thomson</strain>
    </source>
</reference>
<evidence type="ECO:0000313" key="10">
    <source>
        <dbReference type="EMBL" id="TNJ29059.1"/>
    </source>
</evidence>
<feature type="domain" description="Helicase C-terminal" evidence="9">
    <location>
        <begin position="378"/>
        <end position="543"/>
    </location>
</feature>
<evidence type="ECO:0000256" key="3">
    <source>
        <dbReference type="ARBA" id="ARBA00022806"/>
    </source>
</evidence>
<dbReference type="PROSITE" id="PS51194">
    <property type="entry name" value="HELICASE_CTER"/>
    <property type="match status" value="1"/>
</dbReference>
<evidence type="ECO:0000256" key="6">
    <source>
        <dbReference type="RuleBase" id="RU365068"/>
    </source>
</evidence>
<dbReference type="InterPro" id="IPR014001">
    <property type="entry name" value="Helicase_ATP-bd"/>
</dbReference>
<dbReference type="OrthoDB" id="10256678at2759"/>
<comment type="function">
    <text evidence="6">RNA helicase.</text>
</comment>
<dbReference type="SMART" id="SM00487">
    <property type="entry name" value="DEXDc"/>
    <property type="match status" value="1"/>
</dbReference>
<dbReference type="PROSITE" id="PS51192">
    <property type="entry name" value="HELICASE_ATP_BIND_1"/>
    <property type="match status" value="1"/>
</dbReference>
<gene>
    <name evidence="10" type="ORF">GMRT_22684</name>
</gene>
<comment type="catalytic activity">
    <reaction evidence="6">
        <text>ATP + H2O = ADP + phosphate + H(+)</text>
        <dbReference type="Rhea" id="RHEA:13065"/>
        <dbReference type="ChEBI" id="CHEBI:15377"/>
        <dbReference type="ChEBI" id="CHEBI:15378"/>
        <dbReference type="ChEBI" id="CHEBI:30616"/>
        <dbReference type="ChEBI" id="CHEBI:43474"/>
        <dbReference type="ChEBI" id="CHEBI:456216"/>
        <dbReference type="EC" id="3.6.4.13"/>
    </reaction>
</comment>
<keyword evidence="3 6" id="KW-0347">Helicase</keyword>
<dbReference type="Proteomes" id="UP000315496">
    <property type="component" value="Chromosome 2"/>
</dbReference>
<dbReference type="SUPFAM" id="SSF52540">
    <property type="entry name" value="P-loop containing nucleoside triphosphate hydrolases"/>
    <property type="match status" value="1"/>
</dbReference>
<dbReference type="GO" id="GO:0003723">
    <property type="term" value="F:RNA binding"/>
    <property type="evidence" value="ECO:0007669"/>
    <property type="project" value="UniProtKB-UniRule"/>
</dbReference>
<dbReference type="CDD" id="cd00268">
    <property type="entry name" value="DEADc"/>
    <property type="match status" value="1"/>
</dbReference>
<proteinExistence type="inferred from homology"/>
<protein>
    <recommendedName>
        <fullName evidence="6">ATP-dependent RNA helicase</fullName>
        <ecNumber evidence="6">3.6.4.13</ecNumber>
    </recommendedName>
</protein>
<dbReference type="GO" id="GO:0005524">
    <property type="term" value="F:ATP binding"/>
    <property type="evidence" value="ECO:0007669"/>
    <property type="project" value="UniProtKB-UniRule"/>
</dbReference>
<evidence type="ECO:0000259" key="9">
    <source>
        <dbReference type="PROSITE" id="PS51194"/>
    </source>
</evidence>
<comment type="caution">
    <text evidence="10">The sequence shown here is derived from an EMBL/GenBank/DDBJ whole genome shotgun (WGS) entry which is preliminary data.</text>
</comment>
<keyword evidence="2 6" id="KW-0378">Hydrolase</keyword>
<keyword evidence="1 6" id="KW-0547">Nucleotide-binding</keyword>
<dbReference type="GO" id="GO:0016787">
    <property type="term" value="F:hydrolase activity"/>
    <property type="evidence" value="ECO:0007669"/>
    <property type="project" value="UniProtKB-KW"/>
</dbReference>
<evidence type="ECO:0000256" key="2">
    <source>
        <dbReference type="ARBA" id="ARBA00022801"/>
    </source>
</evidence>
<keyword evidence="4 6" id="KW-0067">ATP-binding</keyword>
<dbReference type="Pfam" id="PF00271">
    <property type="entry name" value="Helicase_C"/>
    <property type="match status" value="1"/>
</dbReference>
<dbReference type="InterPro" id="IPR027417">
    <property type="entry name" value="P-loop_NTPase"/>
</dbReference>
<accession>A0A4Z1T954</accession>
<dbReference type="AlphaFoldDB" id="A0A4Z1T954"/>
<evidence type="ECO:0000256" key="4">
    <source>
        <dbReference type="ARBA" id="ARBA00022840"/>
    </source>
</evidence>
<keyword evidence="5 6" id="KW-0694">RNA-binding</keyword>
<dbReference type="GO" id="GO:0003724">
    <property type="term" value="F:RNA helicase activity"/>
    <property type="evidence" value="ECO:0007669"/>
    <property type="project" value="UniProtKB-EC"/>
</dbReference>
<dbReference type="SMART" id="SM00490">
    <property type="entry name" value="HELICc"/>
    <property type="match status" value="1"/>
</dbReference>
<dbReference type="CDD" id="cd18787">
    <property type="entry name" value="SF2_C_DEAD"/>
    <property type="match status" value="1"/>
</dbReference>
<feature type="region of interest" description="Disordered" evidence="7">
    <location>
        <begin position="1"/>
        <end position="56"/>
    </location>
</feature>
<evidence type="ECO:0000256" key="7">
    <source>
        <dbReference type="SAM" id="MobiDB-lite"/>
    </source>
</evidence>
<comment type="similarity">
    <text evidence="6">Belongs to the DEAD box helicase family.</text>
</comment>
<dbReference type="Gene3D" id="3.40.50.300">
    <property type="entry name" value="P-loop containing nucleotide triphosphate hydrolases"/>
    <property type="match status" value="2"/>
</dbReference>
<dbReference type="PANTHER" id="PTHR24031">
    <property type="entry name" value="RNA HELICASE"/>
    <property type="match status" value="1"/>
</dbReference>
<dbReference type="InterPro" id="IPR044742">
    <property type="entry name" value="DEAD/DEAH_RhlB"/>
</dbReference>
<feature type="compositionally biased region" description="Acidic residues" evidence="7">
    <location>
        <begin position="30"/>
        <end position="39"/>
    </location>
</feature>
<dbReference type="VEuPathDB" id="GiardiaDB:GMRT_22684B"/>
<evidence type="ECO:0000259" key="8">
    <source>
        <dbReference type="PROSITE" id="PS51192"/>
    </source>
</evidence>
<dbReference type="EMBL" id="VDLU01000002">
    <property type="protein sequence ID" value="TNJ29059.1"/>
    <property type="molecule type" value="Genomic_DNA"/>
</dbReference>
<dbReference type="Pfam" id="PF00270">
    <property type="entry name" value="DEAD"/>
    <property type="match status" value="1"/>
</dbReference>
<feature type="domain" description="Helicase ATP-binding" evidence="8">
    <location>
        <begin position="143"/>
        <end position="316"/>
    </location>
</feature>